<proteinExistence type="predicted"/>
<feature type="signal peptide" evidence="1">
    <location>
        <begin position="1"/>
        <end position="17"/>
    </location>
</feature>
<protein>
    <recommendedName>
        <fullName evidence="4">Gpi anchored serine-threonine rich protein</fullName>
    </recommendedName>
</protein>
<feature type="chain" id="PRO_5034197175" description="Gpi anchored serine-threonine rich protein" evidence="1">
    <location>
        <begin position="18"/>
        <end position="165"/>
    </location>
</feature>
<comment type="caution">
    <text evidence="2">The sequence shown here is derived from an EMBL/GenBank/DDBJ whole genome shotgun (WGS) entry which is preliminary data.</text>
</comment>
<evidence type="ECO:0000313" key="3">
    <source>
        <dbReference type="Proteomes" id="UP000635477"/>
    </source>
</evidence>
<evidence type="ECO:0000256" key="1">
    <source>
        <dbReference type="SAM" id="SignalP"/>
    </source>
</evidence>
<reference evidence="2" key="1">
    <citation type="journal article" date="2020" name="BMC Genomics">
        <title>Correction to: Identification and distribution of gene clusters required for synthesis of sphingolipid metabolism inhibitors in diverse species of the filamentous fungus Fusarium.</title>
        <authorList>
            <person name="Kim H.S."/>
            <person name="Lohmar J.M."/>
            <person name="Busman M."/>
            <person name="Brown D.W."/>
            <person name="Naumann T.A."/>
            <person name="Divon H.H."/>
            <person name="Lysoe E."/>
            <person name="Uhlig S."/>
            <person name="Proctor R.H."/>
        </authorList>
    </citation>
    <scope>NUCLEOTIDE SEQUENCE</scope>
    <source>
        <strain evidence="2">NRRL 22465</strain>
    </source>
</reference>
<dbReference type="OrthoDB" id="2507140at2759"/>
<accession>A0A8H4UJY3</accession>
<dbReference type="EMBL" id="JABEYC010000416">
    <property type="protein sequence ID" value="KAF4977829.1"/>
    <property type="molecule type" value="Genomic_DNA"/>
</dbReference>
<reference evidence="2" key="2">
    <citation type="submission" date="2020-05" db="EMBL/GenBank/DDBJ databases">
        <authorList>
            <person name="Kim H.-S."/>
            <person name="Proctor R.H."/>
            <person name="Brown D.W."/>
        </authorList>
    </citation>
    <scope>NUCLEOTIDE SEQUENCE</scope>
    <source>
        <strain evidence="2">NRRL 22465</strain>
    </source>
</reference>
<dbReference type="AlphaFoldDB" id="A0A8H4UJY3"/>
<name>A0A8H4UJY3_9HYPO</name>
<evidence type="ECO:0008006" key="4">
    <source>
        <dbReference type="Google" id="ProtNLM"/>
    </source>
</evidence>
<keyword evidence="1" id="KW-0732">Signal</keyword>
<sequence length="165" mass="16801">MKFIWSLALIAAAGVSAQSTADSAPAATGSAECEAEYIVKRCLSTEEAKVRACDDQDYECLCAAHEAVATCFNNCPDDNRLGSAQGQVQIFCSQASIYRSTKTTATKTGSAAAETSGSSDATATDAEATAIHSAVDPENTNNAGNLARNTGSLLLAVAGVVAAVL</sequence>
<evidence type="ECO:0000313" key="2">
    <source>
        <dbReference type="EMBL" id="KAF4977829.1"/>
    </source>
</evidence>
<organism evidence="2 3">
    <name type="scientific">Fusarium zealandicum</name>
    <dbReference type="NCBI Taxonomy" id="1053134"/>
    <lineage>
        <taxon>Eukaryota</taxon>
        <taxon>Fungi</taxon>
        <taxon>Dikarya</taxon>
        <taxon>Ascomycota</taxon>
        <taxon>Pezizomycotina</taxon>
        <taxon>Sordariomycetes</taxon>
        <taxon>Hypocreomycetidae</taxon>
        <taxon>Hypocreales</taxon>
        <taxon>Nectriaceae</taxon>
        <taxon>Fusarium</taxon>
        <taxon>Fusarium staphyleae species complex</taxon>
    </lineage>
</organism>
<gene>
    <name evidence="2" type="ORF">FZEAL_5672</name>
</gene>
<dbReference type="Proteomes" id="UP000635477">
    <property type="component" value="Unassembled WGS sequence"/>
</dbReference>
<keyword evidence="3" id="KW-1185">Reference proteome</keyword>